<dbReference type="AlphaFoldDB" id="E7RNQ4"/>
<dbReference type="RefSeq" id="WP_004368011.1">
    <property type="nucleotide sequence ID" value="NZ_GL833116.1"/>
</dbReference>
<organism evidence="1 2">
    <name type="scientific">Hoylesella oralis ATCC 33269</name>
    <dbReference type="NCBI Taxonomy" id="873533"/>
    <lineage>
        <taxon>Bacteria</taxon>
        <taxon>Pseudomonadati</taxon>
        <taxon>Bacteroidota</taxon>
        <taxon>Bacteroidia</taxon>
        <taxon>Bacteroidales</taxon>
        <taxon>Prevotellaceae</taxon>
        <taxon>Hoylesella</taxon>
    </lineage>
</organism>
<proteinExistence type="predicted"/>
<keyword evidence="2" id="KW-1185">Reference proteome</keyword>
<sequence>MNKLLFTFITAAQAIVYYSIKSVAMPNLLHIKAWEETGIAKRIKVLSR</sequence>
<protein>
    <submittedName>
        <fullName evidence="1">Uncharacterized protein</fullName>
    </submittedName>
</protein>
<dbReference type="Proteomes" id="UP000005580">
    <property type="component" value="Unassembled WGS sequence"/>
</dbReference>
<comment type="caution">
    <text evidence="1">The sequence shown here is derived from an EMBL/GenBank/DDBJ whole genome shotgun (WGS) entry which is preliminary data.</text>
</comment>
<name>E7RNQ4_9BACT</name>
<evidence type="ECO:0000313" key="1">
    <source>
        <dbReference type="EMBL" id="EFZ37347.1"/>
    </source>
</evidence>
<evidence type="ECO:0000313" key="2">
    <source>
        <dbReference type="Proteomes" id="UP000005580"/>
    </source>
</evidence>
<dbReference type="EMBL" id="AEPE02000003">
    <property type="protein sequence ID" value="EFZ37347.1"/>
    <property type="molecule type" value="Genomic_DNA"/>
</dbReference>
<accession>E7RNQ4</accession>
<reference evidence="1" key="1">
    <citation type="submission" date="2011-01" db="EMBL/GenBank/DDBJ databases">
        <authorList>
            <person name="Muzny D."/>
            <person name="Qin X."/>
            <person name="Buhay C."/>
            <person name="Dugan-Rocha S."/>
            <person name="Ding Y."/>
            <person name="Chen G."/>
            <person name="Hawes A."/>
            <person name="Holder M."/>
            <person name="Jhangiani S."/>
            <person name="Johnson A."/>
            <person name="Khan Z."/>
            <person name="Li Z."/>
            <person name="Liu W."/>
            <person name="Liu X."/>
            <person name="Perez L."/>
            <person name="Shen H."/>
            <person name="Wang Q."/>
            <person name="Watt J."/>
            <person name="Xi L."/>
            <person name="Xin Y."/>
            <person name="Zhou J."/>
            <person name="Deng J."/>
            <person name="Jiang H."/>
            <person name="Liu Y."/>
            <person name="Qu J."/>
            <person name="Song X.-Z."/>
            <person name="Zhang L."/>
            <person name="Villasana D."/>
            <person name="Johnson A."/>
            <person name="Liu J."/>
            <person name="Liyanage D."/>
            <person name="Lorensuhewa L."/>
            <person name="Robinson T."/>
            <person name="Song A."/>
            <person name="Song B.-B."/>
            <person name="Dinh H."/>
            <person name="Thornton R."/>
            <person name="Coyle M."/>
            <person name="Francisco L."/>
            <person name="Jackson L."/>
            <person name="Javaid M."/>
            <person name="Korchina V."/>
            <person name="Kovar C."/>
            <person name="Mata R."/>
            <person name="Mathew T."/>
            <person name="Ngo R."/>
            <person name="Nguyen L."/>
            <person name="Nguyen N."/>
            <person name="Okwuonu G."/>
            <person name="Ongeri F."/>
            <person name="Pham C."/>
            <person name="Simmons D."/>
            <person name="Wilczek-Boney K."/>
            <person name="Hale W."/>
            <person name="Jakkamsetti A."/>
            <person name="Pham P."/>
            <person name="Ruth R."/>
            <person name="San Lucas F."/>
            <person name="Warren J."/>
            <person name="Zhang J."/>
            <person name="Zhao Z."/>
            <person name="Zhou C."/>
            <person name="Zhu D."/>
            <person name="Lee S."/>
            <person name="Bess C."/>
            <person name="Blankenburg K."/>
            <person name="Forbes L."/>
            <person name="Fu Q."/>
            <person name="Gubbala S."/>
            <person name="Hirani K."/>
            <person name="Jayaseelan J.C."/>
            <person name="Lara F."/>
            <person name="Munidasa M."/>
            <person name="Palculict T."/>
            <person name="Patil S."/>
            <person name="Pu L.-L."/>
            <person name="Saada N."/>
            <person name="Tang L."/>
            <person name="Weissenberger G."/>
            <person name="Zhu Y."/>
            <person name="Hemphill L."/>
            <person name="Shang Y."/>
            <person name="Youmans B."/>
            <person name="Ayvaz T."/>
            <person name="Ross M."/>
            <person name="Santibanez J."/>
            <person name="Aqrawi P."/>
            <person name="Gross S."/>
            <person name="Joshi V."/>
            <person name="Fowler G."/>
            <person name="Nazareth L."/>
            <person name="Reid J."/>
            <person name="Worley K."/>
            <person name="Petrosino J."/>
            <person name="Highlander S."/>
            <person name="Gibbs R."/>
        </authorList>
    </citation>
    <scope>NUCLEOTIDE SEQUENCE [LARGE SCALE GENOMIC DNA]</scope>
    <source>
        <strain evidence="1">ATCC 33269</strain>
    </source>
</reference>
<gene>
    <name evidence="1" type="ORF">HMPREF0663_10805</name>
</gene>
<dbReference type="HOGENOM" id="CLU_3156356_0_0_10"/>